<sequence length="43" mass="4545">MVSVRCDCPAYVMEWVIVSTIGSGHLEVGYGGKEGLEEACLVG</sequence>
<dbReference type="AlphaFoldDB" id="A0A0F9K6T1"/>
<accession>A0A0F9K6T1</accession>
<proteinExistence type="predicted"/>
<reference evidence="1" key="1">
    <citation type="journal article" date="2015" name="Nature">
        <title>Complex archaea that bridge the gap between prokaryotes and eukaryotes.</title>
        <authorList>
            <person name="Spang A."/>
            <person name="Saw J.H."/>
            <person name="Jorgensen S.L."/>
            <person name="Zaremba-Niedzwiedzka K."/>
            <person name="Martijn J."/>
            <person name="Lind A.E."/>
            <person name="van Eijk R."/>
            <person name="Schleper C."/>
            <person name="Guy L."/>
            <person name="Ettema T.J."/>
        </authorList>
    </citation>
    <scope>NUCLEOTIDE SEQUENCE</scope>
</reference>
<organism evidence="1">
    <name type="scientific">marine sediment metagenome</name>
    <dbReference type="NCBI Taxonomy" id="412755"/>
    <lineage>
        <taxon>unclassified sequences</taxon>
        <taxon>metagenomes</taxon>
        <taxon>ecological metagenomes</taxon>
    </lineage>
</organism>
<evidence type="ECO:0000313" key="1">
    <source>
        <dbReference type="EMBL" id="KKM70356.1"/>
    </source>
</evidence>
<dbReference type="EMBL" id="LAZR01009832">
    <property type="protein sequence ID" value="KKM70356.1"/>
    <property type="molecule type" value="Genomic_DNA"/>
</dbReference>
<name>A0A0F9K6T1_9ZZZZ</name>
<comment type="caution">
    <text evidence="1">The sequence shown here is derived from an EMBL/GenBank/DDBJ whole genome shotgun (WGS) entry which is preliminary data.</text>
</comment>
<protein>
    <submittedName>
        <fullName evidence="1">Uncharacterized protein</fullName>
    </submittedName>
</protein>
<gene>
    <name evidence="1" type="ORF">LCGC14_1441520</name>
</gene>